<keyword evidence="2" id="KW-0560">Oxidoreductase</keyword>
<evidence type="ECO:0000256" key="1">
    <source>
        <dbReference type="ARBA" id="ARBA00006484"/>
    </source>
</evidence>
<dbReference type="Gene3D" id="3.40.50.720">
    <property type="entry name" value="NAD(P)-binding Rossmann-like Domain"/>
    <property type="match status" value="1"/>
</dbReference>
<dbReference type="GO" id="GO:0005811">
    <property type="term" value="C:lipid droplet"/>
    <property type="evidence" value="ECO:0007669"/>
    <property type="project" value="TreeGrafter"/>
</dbReference>
<proteinExistence type="inferred from homology"/>
<evidence type="ECO:0000256" key="2">
    <source>
        <dbReference type="ARBA" id="ARBA00023002"/>
    </source>
</evidence>
<dbReference type="EMBL" id="ML734962">
    <property type="protein sequence ID" value="KAB8206624.1"/>
    <property type="molecule type" value="Genomic_DNA"/>
</dbReference>
<sequence length="65" mass="7295">MPDPDFVLITGCTDSGIGSAFALSFYRRGYHVFAIARSVDKMSQLKLLDRVTLLPLDDNAIFCRR</sequence>
<reference evidence="3 4" key="1">
    <citation type="submission" date="2019-04" db="EMBL/GenBank/DDBJ databases">
        <title>Fungal friends and foes A comparative genomics study of 23 Aspergillus species from section Flavi.</title>
        <authorList>
            <consortium name="DOE Joint Genome Institute"/>
            <person name="Kjaerbolling I."/>
            <person name="Vesth T.C."/>
            <person name="Frisvad J.C."/>
            <person name="Nybo J.L."/>
            <person name="Theobald S."/>
            <person name="Kildgaard S."/>
            <person name="Petersen T.I."/>
            <person name="Kuo A."/>
            <person name="Sato A."/>
            <person name="Lyhne E.K."/>
            <person name="Kogle M.E."/>
            <person name="Wiebenga A."/>
            <person name="Kun R.S."/>
            <person name="Lubbers R.J."/>
            <person name="Makela M.R."/>
            <person name="Barry K."/>
            <person name="Chovatia M."/>
            <person name="Clum A."/>
            <person name="Daum C."/>
            <person name="Haridas S."/>
            <person name="He G."/>
            <person name="LaButti K."/>
            <person name="Lipzen A."/>
            <person name="Mondo S."/>
            <person name="Pangilinan J."/>
            <person name="Riley R."/>
            <person name="Salamov A."/>
            <person name="Simmons B.A."/>
            <person name="Magnuson J.K."/>
            <person name="Henrissat B."/>
            <person name="Mortensen U.H."/>
            <person name="Larsen T.O."/>
            <person name="De vries R.P."/>
            <person name="Grigoriev I.V."/>
            <person name="Machida M."/>
            <person name="Baker S.E."/>
            <person name="Andersen M.R."/>
        </authorList>
    </citation>
    <scope>NUCLEOTIDE SEQUENCE [LARGE SCALE GENOMIC DNA]</scope>
    <source>
        <strain evidence="3 4">CBS 117618</strain>
    </source>
</reference>
<dbReference type="GO" id="GO:0004806">
    <property type="term" value="F:triacylglycerol lipase activity"/>
    <property type="evidence" value="ECO:0007669"/>
    <property type="project" value="TreeGrafter"/>
</dbReference>
<dbReference type="Proteomes" id="UP000326532">
    <property type="component" value="Unassembled WGS sequence"/>
</dbReference>
<dbReference type="InterPro" id="IPR036291">
    <property type="entry name" value="NAD(P)-bd_dom_sf"/>
</dbReference>
<gene>
    <name evidence="3" type="ORF">BDV34DRAFT_193607</name>
</gene>
<dbReference type="GO" id="GO:0006654">
    <property type="term" value="P:phosphatidic acid biosynthetic process"/>
    <property type="evidence" value="ECO:0007669"/>
    <property type="project" value="TreeGrafter"/>
</dbReference>
<dbReference type="PANTHER" id="PTHR44169:SF6">
    <property type="entry name" value="NADPH-DEPENDENT 1-ACYLDIHYDROXYACETONE PHOSPHATE REDUCTASE"/>
    <property type="match status" value="1"/>
</dbReference>
<evidence type="ECO:0008006" key="5">
    <source>
        <dbReference type="Google" id="ProtNLM"/>
    </source>
</evidence>
<evidence type="ECO:0000313" key="3">
    <source>
        <dbReference type="EMBL" id="KAB8206624.1"/>
    </source>
</evidence>
<evidence type="ECO:0000313" key="4">
    <source>
        <dbReference type="Proteomes" id="UP000326532"/>
    </source>
</evidence>
<keyword evidence="4" id="KW-1185">Reference proteome</keyword>
<comment type="similarity">
    <text evidence="1">Belongs to the short-chain dehydrogenases/reductases (SDR) family.</text>
</comment>
<dbReference type="GO" id="GO:0019433">
    <property type="term" value="P:triglyceride catabolic process"/>
    <property type="evidence" value="ECO:0007669"/>
    <property type="project" value="TreeGrafter"/>
</dbReference>
<accession>A0A5N6DP09</accession>
<dbReference type="VEuPathDB" id="FungiDB:BDV34DRAFT_193607"/>
<dbReference type="AlphaFoldDB" id="A0A5N6DP09"/>
<organism evidence="3 4">
    <name type="scientific">Aspergillus parasiticus</name>
    <dbReference type="NCBI Taxonomy" id="5067"/>
    <lineage>
        <taxon>Eukaryota</taxon>
        <taxon>Fungi</taxon>
        <taxon>Dikarya</taxon>
        <taxon>Ascomycota</taxon>
        <taxon>Pezizomycotina</taxon>
        <taxon>Eurotiomycetes</taxon>
        <taxon>Eurotiomycetidae</taxon>
        <taxon>Eurotiales</taxon>
        <taxon>Aspergillaceae</taxon>
        <taxon>Aspergillus</taxon>
        <taxon>Aspergillus subgen. Circumdati</taxon>
    </lineage>
</organism>
<dbReference type="PANTHER" id="PTHR44169">
    <property type="entry name" value="NADPH-DEPENDENT 1-ACYLDIHYDROXYACETONE PHOSPHATE REDUCTASE"/>
    <property type="match status" value="1"/>
</dbReference>
<protein>
    <recommendedName>
        <fullName evidence="5">Short chain dehydrogenase</fullName>
    </recommendedName>
</protein>
<name>A0A5N6DP09_ASPPA</name>
<dbReference type="GO" id="GO:0005783">
    <property type="term" value="C:endoplasmic reticulum"/>
    <property type="evidence" value="ECO:0007669"/>
    <property type="project" value="TreeGrafter"/>
</dbReference>
<dbReference type="SUPFAM" id="SSF51735">
    <property type="entry name" value="NAD(P)-binding Rossmann-fold domains"/>
    <property type="match status" value="1"/>
</dbReference>
<dbReference type="GO" id="GO:0000140">
    <property type="term" value="F:acylglycerone-phosphate reductase (NADP+) activity"/>
    <property type="evidence" value="ECO:0007669"/>
    <property type="project" value="TreeGrafter"/>
</dbReference>